<evidence type="ECO:0000259" key="1">
    <source>
        <dbReference type="PROSITE" id="PS50943"/>
    </source>
</evidence>
<proteinExistence type="predicted"/>
<dbReference type="OrthoDB" id="70105at2"/>
<gene>
    <name evidence="2" type="ORF">E2F49_11545</name>
</gene>
<evidence type="ECO:0000313" key="2">
    <source>
        <dbReference type="EMBL" id="TDK30963.1"/>
    </source>
</evidence>
<organism evidence="2 3">
    <name type="scientific">Luteimonas terrae</name>
    <dbReference type="NCBI Taxonomy" id="1530191"/>
    <lineage>
        <taxon>Bacteria</taxon>
        <taxon>Pseudomonadati</taxon>
        <taxon>Pseudomonadota</taxon>
        <taxon>Gammaproteobacteria</taxon>
        <taxon>Lysobacterales</taxon>
        <taxon>Lysobacteraceae</taxon>
        <taxon>Luteimonas</taxon>
    </lineage>
</organism>
<reference evidence="2 3" key="1">
    <citation type="submission" date="2019-03" db="EMBL/GenBank/DDBJ databases">
        <title>Luteimonas zhaokaii sp.nov., isolated from the rectal contents of Plateau pika in Yushu, Qinghai Province, China.</title>
        <authorList>
            <person name="Zhang G."/>
        </authorList>
    </citation>
    <scope>NUCLEOTIDE SEQUENCE [LARGE SCALE GENOMIC DNA]</scope>
    <source>
        <strain evidence="2 3">THG-MD21</strain>
    </source>
</reference>
<dbReference type="Proteomes" id="UP000295543">
    <property type="component" value="Unassembled WGS sequence"/>
</dbReference>
<accession>A0A4R5U9B7</accession>
<protein>
    <submittedName>
        <fullName evidence="2">XRE family transcriptional regulator</fullName>
    </submittedName>
</protein>
<dbReference type="RefSeq" id="WP_133394016.1">
    <property type="nucleotide sequence ID" value="NZ_SMTG01000004.1"/>
</dbReference>
<dbReference type="PROSITE" id="PS50943">
    <property type="entry name" value="HTH_CROC1"/>
    <property type="match status" value="1"/>
</dbReference>
<dbReference type="InterPro" id="IPR001387">
    <property type="entry name" value="Cro/C1-type_HTH"/>
</dbReference>
<keyword evidence="3" id="KW-1185">Reference proteome</keyword>
<comment type="caution">
    <text evidence="2">The sequence shown here is derived from an EMBL/GenBank/DDBJ whole genome shotgun (WGS) entry which is preliminary data.</text>
</comment>
<dbReference type="EMBL" id="SMTG01000004">
    <property type="protein sequence ID" value="TDK30963.1"/>
    <property type="molecule type" value="Genomic_DNA"/>
</dbReference>
<dbReference type="SUPFAM" id="SSF47413">
    <property type="entry name" value="lambda repressor-like DNA-binding domains"/>
    <property type="match status" value="1"/>
</dbReference>
<dbReference type="InterPro" id="IPR010982">
    <property type="entry name" value="Lambda_DNA-bd_dom_sf"/>
</dbReference>
<name>A0A4R5U9B7_9GAMM</name>
<dbReference type="CDD" id="cd00093">
    <property type="entry name" value="HTH_XRE"/>
    <property type="match status" value="1"/>
</dbReference>
<sequence>MNSDNAPNRPQQAITWLEIVGTILRLHRQAANVTQGDVATAIGAAGHGSVARFERGIASPSVEQLAQIAQCCRTSPSAFMRDADGARLLLERLGVRITDTRREMDALIEAGGYSRDRSVLDHVNRYIDGYHGRADERATAIQLIREASRGFHLEDYRGDVPW</sequence>
<dbReference type="GO" id="GO:0003677">
    <property type="term" value="F:DNA binding"/>
    <property type="evidence" value="ECO:0007669"/>
    <property type="project" value="InterPro"/>
</dbReference>
<dbReference type="AlphaFoldDB" id="A0A4R5U9B7"/>
<feature type="domain" description="HTH cro/C1-type" evidence="1">
    <location>
        <begin position="24"/>
        <end position="79"/>
    </location>
</feature>
<dbReference type="Gene3D" id="1.10.260.40">
    <property type="entry name" value="lambda repressor-like DNA-binding domains"/>
    <property type="match status" value="1"/>
</dbReference>
<dbReference type="SMART" id="SM00530">
    <property type="entry name" value="HTH_XRE"/>
    <property type="match status" value="1"/>
</dbReference>
<evidence type="ECO:0000313" key="3">
    <source>
        <dbReference type="Proteomes" id="UP000295543"/>
    </source>
</evidence>
<dbReference type="Pfam" id="PF13560">
    <property type="entry name" value="HTH_31"/>
    <property type="match status" value="1"/>
</dbReference>